<feature type="region of interest" description="Disordered" evidence="1">
    <location>
        <begin position="1"/>
        <end position="24"/>
    </location>
</feature>
<reference evidence="2 3" key="1">
    <citation type="journal article" date="2023" name="Hortic Res">
        <title>Pangenome of water caltrop reveals structural variations and asymmetric subgenome divergence after allopolyploidization.</title>
        <authorList>
            <person name="Zhang X."/>
            <person name="Chen Y."/>
            <person name="Wang L."/>
            <person name="Yuan Y."/>
            <person name="Fang M."/>
            <person name="Shi L."/>
            <person name="Lu R."/>
            <person name="Comes H.P."/>
            <person name="Ma Y."/>
            <person name="Chen Y."/>
            <person name="Huang G."/>
            <person name="Zhou Y."/>
            <person name="Zheng Z."/>
            <person name="Qiu Y."/>
        </authorList>
    </citation>
    <scope>NUCLEOTIDE SEQUENCE [LARGE SCALE GENOMIC DNA]</scope>
    <source>
        <strain evidence="2">F231</strain>
    </source>
</reference>
<comment type="caution">
    <text evidence="2">The sequence shown here is derived from an EMBL/GenBank/DDBJ whole genome shotgun (WGS) entry which is preliminary data.</text>
</comment>
<dbReference type="AlphaFoldDB" id="A0AAN7LUI3"/>
<evidence type="ECO:0000313" key="2">
    <source>
        <dbReference type="EMBL" id="KAK4792099.1"/>
    </source>
</evidence>
<keyword evidence="3" id="KW-1185">Reference proteome</keyword>
<organism evidence="2 3">
    <name type="scientific">Trapa natans</name>
    <name type="common">Water chestnut</name>
    <dbReference type="NCBI Taxonomy" id="22666"/>
    <lineage>
        <taxon>Eukaryota</taxon>
        <taxon>Viridiplantae</taxon>
        <taxon>Streptophyta</taxon>
        <taxon>Embryophyta</taxon>
        <taxon>Tracheophyta</taxon>
        <taxon>Spermatophyta</taxon>
        <taxon>Magnoliopsida</taxon>
        <taxon>eudicotyledons</taxon>
        <taxon>Gunneridae</taxon>
        <taxon>Pentapetalae</taxon>
        <taxon>rosids</taxon>
        <taxon>malvids</taxon>
        <taxon>Myrtales</taxon>
        <taxon>Lythraceae</taxon>
        <taxon>Trapa</taxon>
    </lineage>
</organism>
<evidence type="ECO:0000313" key="3">
    <source>
        <dbReference type="Proteomes" id="UP001346149"/>
    </source>
</evidence>
<name>A0AAN7LUI3_TRANT</name>
<accession>A0AAN7LUI3</accession>
<dbReference type="EMBL" id="JAXQNO010000008">
    <property type="protein sequence ID" value="KAK4792099.1"/>
    <property type="molecule type" value="Genomic_DNA"/>
</dbReference>
<dbReference type="Proteomes" id="UP001346149">
    <property type="component" value="Unassembled WGS sequence"/>
</dbReference>
<protein>
    <submittedName>
        <fullName evidence="2">Uncharacterized protein</fullName>
    </submittedName>
</protein>
<evidence type="ECO:0000256" key="1">
    <source>
        <dbReference type="SAM" id="MobiDB-lite"/>
    </source>
</evidence>
<proteinExistence type="predicted"/>
<sequence length="204" mass="22372">MWDSGSHYLRQISQSPTPGRRAPSAPFAYDQIILSPRARFPHLLRGSTVDPSIQIPQPMSPRRSYSAYANTSCGSPVYAFPYRPPAVNPLSPLGGGISIYSPRARASSPLGGVHPRHLSVGRRFGLVPETPRTRAAEEELAAKHWWPSTVEVVGSSWNMGCGEGSRTRGIGPGPADEEAQLRMERFKIRTVDIDEVVVQDEGRK</sequence>
<gene>
    <name evidence="2" type="ORF">SAY86_022534</name>
</gene>